<evidence type="ECO:0000313" key="2">
    <source>
        <dbReference type="EMBL" id="GAD53234.1"/>
    </source>
</evidence>
<comment type="caution">
    <text evidence="2">The sequence shown here is derived from an EMBL/GenBank/DDBJ whole genome shotgun (WGS) entry which is preliminary data.</text>
</comment>
<organism evidence="2 3">
    <name type="scientific">Halarchaeum acidiphilum MH1-52-1</name>
    <dbReference type="NCBI Taxonomy" id="1261545"/>
    <lineage>
        <taxon>Archaea</taxon>
        <taxon>Methanobacteriati</taxon>
        <taxon>Methanobacteriota</taxon>
        <taxon>Stenosarchaea group</taxon>
        <taxon>Halobacteria</taxon>
        <taxon>Halobacteriales</taxon>
        <taxon>Halobacteriaceae</taxon>
    </lineage>
</organism>
<sequence length="129" mass="13878">MSTTKQKKRGRSTRSGADDPGSRRCAGRTPFANAIASQRRGAARTVPVSENCRCSETRDTPHVAIKRPNAPESVWLRRRPFGNGRCGIVNLREPVASPSLGAATLVVQILNGIRSSHSIRQNCMGVAGL</sequence>
<evidence type="ECO:0000256" key="1">
    <source>
        <dbReference type="SAM" id="MobiDB-lite"/>
    </source>
</evidence>
<dbReference type="AlphaFoldDB" id="U3A6E4"/>
<feature type="compositionally biased region" description="Basic residues" evidence="1">
    <location>
        <begin position="1"/>
        <end position="12"/>
    </location>
</feature>
<name>U3A6E4_9EURY</name>
<feature type="region of interest" description="Disordered" evidence="1">
    <location>
        <begin position="1"/>
        <end position="42"/>
    </location>
</feature>
<dbReference type="EMBL" id="BATA01000054">
    <property type="protein sequence ID" value="GAD53234.1"/>
    <property type="molecule type" value="Genomic_DNA"/>
</dbReference>
<dbReference type="Proteomes" id="UP000016986">
    <property type="component" value="Unassembled WGS sequence"/>
</dbReference>
<gene>
    <name evidence="2" type="ORF">MBEHAL_1994</name>
</gene>
<protein>
    <submittedName>
        <fullName evidence="2">Uncharacterized protein</fullName>
    </submittedName>
</protein>
<accession>U3A6E4</accession>
<evidence type="ECO:0000313" key="3">
    <source>
        <dbReference type="Proteomes" id="UP000016986"/>
    </source>
</evidence>
<keyword evidence="3" id="KW-1185">Reference proteome</keyword>
<reference evidence="2 3" key="1">
    <citation type="submission" date="2013-09" db="EMBL/GenBank/DDBJ databases">
        <title>Whole genome sequencing of Halarchaeum acidiphilum strain MH1-52-1.</title>
        <authorList>
            <person name="Shimane Y."/>
            <person name="Minegishi H."/>
            <person name="Nishi S."/>
            <person name="Echigo A."/>
            <person name="Shuto A."/>
            <person name="Konishi M."/>
            <person name="Ito T."/>
            <person name="Ohkuma M."/>
            <person name="Ohta Y."/>
            <person name="Nagano Y."/>
            <person name="Tsubouchi T."/>
            <person name="Mori K."/>
            <person name="Usui K."/>
            <person name="Kamekura M."/>
            <person name="Usami R."/>
            <person name="Takaki Y."/>
            <person name="Hatada Y."/>
        </authorList>
    </citation>
    <scope>NUCLEOTIDE SEQUENCE [LARGE SCALE GENOMIC DNA]</scope>
    <source>
        <strain evidence="2 3">JCM 16109</strain>
    </source>
</reference>
<proteinExistence type="predicted"/>